<evidence type="ECO:0000313" key="3">
    <source>
        <dbReference type="Proteomes" id="UP000053989"/>
    </source>
</evidence>
<name>A0A0C3DVB9_9AGAM</name>
<gene>
    <name evidence="2" type="ORF">SCLCIDRAFT_979095</name>
</gene>
<dbReference type="Proteomes" id="UP000053989">
    <property type="component" value="Unassembled WGS sequence"/>
</dbReference>
<organism evidence="2 3">
    <name type="scientific">Scleroderma citrinum Foug A</name>
    <dbReference type="NCBI Taxonomy" id="1036808"/>
    <lineage>
        <taxon>Eukaryota</taxon>
        <taxon>Fungi</taxon>
        <taxon>Dikarya</taxon>
        <taxon>Basidiomycota</taxon>
        <taxon>Agaricomycotina</taxon>
        <taxon>Agaricomycetes</taxon>
        <taxon>Agaricomycetidae</taxon>
        <taxon>Boletales</taxon>
        <taxon>Sclerodermatineae</taxon>
        <taxon>Sclerodermataceae</taxon>
        <taxon>Scleroderma</taxon>
    </lineage>
</organism>
<protein>
    <submittedName>
        <fullName evidence="2">Uncharacterized protein</fullName>
    </submittedName>
</protein>
<dbReference type="HOGENOM" id="CLU_2723693_0_0_1"/>
<reference evidence="2 3" key="1">
    <citation type="submission" date="2014-04" db="EMBL/GenBank/DDBJ databases">
        <authorList>
            <consortium name="DOE Joint Genome Institute"/>
            <person name="Kuo A."/>
            <person name="Kohler A."/>
            <person name="Nagy L.G."/>
            <person name="Floudas D."/>
            <person name="Copeland A."/>
            <person name="Barry K.W."/>
            <person name="Cichocki N."/>
            <person name="Veneault-Fourrey C."/>
            <person name="LaButti K."/>
            <person name="Lindquist E.A."/>
            <person name="Lipzen A."/>
            <person name="Lundell T."/>
            <person name="Morin E."/>
            <person name="Murat C."/>
            <person name="Sun H."/>
            <person name="Tunlid A."/>
            <person name="Henrissat B."/>
            <person name="Grigoriev I.V."/>
            <person name="Hibbett D.S."/>
            <person name="Martin F."/>
            <person name="Nordberg H.P."/>
            <person name="Cantor M.N."/>
            <person name="Hua S.X."/>
        </authorList>
    </citation>
    <scope>NUCLEOTIDE SEQUENCE [LARGE SCALE GENOMIC DNA]</scope>
    <source>
        <strain evidence="2 3">Foug A</strain>
    </source>
</reference>
<proteinExistence type="predicted"/>
<keyword evidence="3" id="KW-1185">Reference proteome</keyword>
<dbReference type="EMBL" id="KN822068">
    <property type="protein sequence ID" value="KIM59916.1"/>
    <property type="molecule type" value="Genomic_DNA"/>
</dbReference>
<feature type="compositionally biased region" description="Low complexity" evidence="1">
    <location>
        <begin position="42"/>
        <end position="51"/>
    </location>
</feature>
<feature type="region of interest" description="Disordered" evidence="1">
    <location>
        <begin position="32"/>
        <end position="51"/>
    </location>
</feature>
<dbReference type="AlphaFoldDB" id="A0A0C3DVB9"/>
<evidence type="ECO:0000256" key="1">
    <source>
        <dbReference type="SAM" id="MobiDB-lite"/>
    </source>
</evidence>
<accession>A0A0C3DVB9</accession>
<sequence>MSITYTLPSLMPVLRSHVVIYHLTKYRHRSRSLRVPNEHPSHSAAPVSVPSPSRILHSSWHCSSIHVVAVCQ</sequence>
<reference evidence="3" key="2">
    <citation type="submission" date="2015-01" db="EMBL/GenBank/DDBJ databases">
        <title>Evolutionary Origins and Diversification of the Mycorrhizal Mutualists.</title>
        <authorList>
            <consortium name="DOE Joint Genome Institute"/>
            <consortium name="Mycorrhizal Genomics Consortium"/>
            <person name="Kohler A."/>
            <person name="Kuo A."/>
            <person name="Nagy L.G."/>
            <person name="Floudas D."/>
            <person name="Copeland A."/>
            <person name="Barry K.W."/>
            <person name="Cichocki N."/>
            <person name="Veneault-Fourrey C."/>
            <person name="LaButti K."/>
            <person name="Lindquist E.A."/>
            <person name="Lipzen A."/>
            <person name="Lundell T."/>
            <person name="Morin E."/>
            <person name="Murat C."/>
            <person name="Riley R."/>
            <person name="Ohm R."/>
            <person name="Sun H."/>
            <person name="Tunlid A."/>
            <person name="Henrissat B."/>
            <person name="Grigoriev I.V."/>
            <person name="Hibbett D.S."/>
            <person name="Martin F."/>
        </authorList>
    </citation>
    <scope>NUCLEOTIDE SEQUENCE [LARGE SCALE GENOMIC DNA]</scope>
    <source>
        <strain evidence="3">Foug A</strain>
    </source>
</reference>
<dbReference type="InParanoid" id="A0A0C3DVB9"/>
<evidence type="ECO:0000313" key="2">
    <source>
        <dbReference type="EMBL" id="KIM59916.1"/>
    </source>
</evidence>